<organism evidence="9 10">
    <name type="scientific">Rhodosalinus sediminis</name>
    <dbReference type="NCBI Taxonomy" id="1940533"/>
    <lineage>
        <taxon>Bacteria</taxon>
        <taxon>Pseudomonadati</taxon>
        <taxon>Pseudomonadota</taxon>
        <taxon>Alphaproteobacteria</taxon>
        <taxon>Rhodobacterales</taxon>
        <taxon>Paracoccaceae</taxon>
        <taxon>Rhodosalinus</taxon>
    </lineage>
</organism>
<evidence type="ECO:0000313" key="10">
    <source>
        <dbReference type="Proteomes" id="UP000257131"/>
    </source>
</evidence>
<evidence type="ECO:0000256" key="2">
    <source>
        <dbReference type="ARBA" id="ARBA00009677"/>
    </source>
</evidence>
<dbReference type="PANTHER" id="PTHR30435:SF18">
    <property type="entry name" value="FLAGELLAR BASAL-BODY ROD PROTEIN FLGF"/>
    <property type="match status" value="1"/>
</dbReference>
<feature type="domain" description="Flagellar hook protein FlgE/F/G-like D1" evidence="8">
    <location>
        <begin position="84"/>
        <end position="149"/>
    </location>
</feature>
<evidence type="ECO:0000256" key="6">
    <source>
        <dbReference type="RuleBase" id="RU362116"/>
    </source>
</evidence>
<evidence type="ECO:0000259" key="7">
    <source>
        <dbReference type="Pfam" id="PF06429"/>
    </source>
</evidence>
<sequence length="253" mass="27166">MDRMIYTALNAISVLRDAQVTQAQNLANQSVPGYRRDLDNEGGTVFARLFGAETARAFRQETGPAGFSQESGRLNPTGEKMDIAIADAGYFHVQPETGAPALSRRGDLRADAEGTLRNGAGDALLDVNGDPIALPPYRDVVINELGEIHVTPADGAPGERVLAATIATVVPGEDVTLRKSEDGRIRVPDGELPPPDQMARVRQGVLESSNVNAVEEMIGQIELQRQFELGLKLVTSARQIDETGARLLRMPGT</sequence>
<evidence type="ECO:0000259" key="8">
    <source>
        <dbReference type="Pfam" id="PF22692"/>
    </source>
</evidence>
<keyword evidence="9" id="KW-0282">Flagellum</keyword>
<proteinExistence type="inferred from homology"/>
<dbReference type="GO" id="GO:0030694">
    <property type="term" value="C:bacterial-type flagellum basal body, rod"/>
    <property type="evidence" value="ECO:0007669"/>
    <property type="project" value="UniProtKB-UniRule"/>
</dbReference>
<dbReference type="Pfam" id="PF22692">
    <property type="entry name" value="LlgE_F_G_D1"/>
    <property type="match status" value="1"/>
</dbReference>
<dbReference type="NCBIfam" id="TIGR03506">
    <property type="entry name" value="FlgEFG_subfam"/>
    <property type="match status" value="1"/>
</dbReference>
<dbReference type="InterPro" id="IPR020013">
    <property type="entry name" value="Flagellar_FlgE/F/G"/>
</dbReference>
<protein>
    <recommendedName>
        <fullName evidence="5 6">Flagellar basal-body rod protein FlgF</fullName>
    </recommendedName>
</protein>
<comment type="subunit">
    <text evidence="4 6">The basal body constitutes a major portion of the flagellar organelle and consists of five rings (E,L,P,S, and M) mounted on a central rod. The rod consists of about 26 subunits of FlgG in the distal portion, and FlgB, FlgC and FlgF are thought to build up the proximal portion of the rod with about 6 subunits each.</text>
</comment>
<evidence type="ECO:0000256" key="1">
    <source>
        <dbReference type="ARBA" id="ARBA00004117"/>
    </source>
</evidence>
<comment type="similarity">
    <text evidence="2 6">Belongs to the flagella basal body rod proteins family.</text>
</comment>
<dbReference type="OrthoDB" id="9804559at2"/>
<dbReference type="EMBL" id="QOHR01000002">
    <property type="protein sequence ID" value="REC58383.1"/>
    <property type="molecule type" value="Genomic_DNA"/>
</dbReference>
<keyword evidence="9" id="KW-0969">Cilium</keyword>
<dbReference type="InterPro" id="IPR053967">
    <property type="entry name" value="LlgE_F_G-like_D1"/>
</dbReference>
<dbReference type="InterPro" id="IPR037925">
    <property type="entry name" value="FlgE/F/G-like"/>
</dbReference>
<dbReference type="Proteomes" id="UP000257131">
    <property type="component" value="Unassembled WGS sequence"/>
</dbReference>
<feature type="domain" description="Flagellar basal-body/hook protein C-terminal" evidence="7">
    <location>
        <begin position="202"/>
        <end position="247"/>
    </location>
</feature>
<keyword evidence="9" id="KW-0966">Cell projection</keyword>
<reference evidence="9 10" key="1">
    <citation type="journal article" date="2017" name="Int. J. Syst. Evol. Microbiol.">
        <title>Rhodosalinus sediminis gen. nov., sp. nov., isolated from marine saltern.</title>
        <authorList>
            <person name="Guo L.Y."/>
            <person name="Ling S.K."/>
            <person name="Li C.M."/>
            <person name="Chen G.J."/>
            <person name="Du Z.J."/>
        </authorList>
    </citation>
    <scope>NUCLEOTIDE SEQUENCE [LARGE SCALE GENOMIC DNA]</scope>
    <source>
        <strain evidence="9 10">WDN1C137</strain>
    </source>
</reference>
<dbReference type="Pfam" id="PF06429">
    <property type="entry name" value="Flg_bbr_C"/>
    <property type="match status" value="1"/>
</dbReference>
<dbReference type="SUPFAM" id="SSF117143">
    <property type="entry name" value="Flagellar hook protein flgE"/>
    <property type="match status" value="1"/>
</dbReference>
<evidence type="ECO:0000256" key="5">
    <source>
        <dbReference type="ARBA" id="ARBA00040228"/>
    </source>
</evidence>
<accession>A0A3D9BXW9</accession>
<evidence type="ECO:0000256" key="4">
    <source>
        <dbReference type="ARBA" id="ARBA00038560"/>
    </source>
</evidence>
<dbReference type="GO" id="GO:0071978">
    <property type="term" value="P:bacterial-type flagellum-dependent swarming motility"/>
    <property type="evidence" value="ECO:0007669"/>
    <property type="project" value="TreeGrafter"/>
</dbReference>
<evidence type="ECO:0000313" key="9">
    <source>
        <dbReference type="EMBL" id="REC58383.1"/>
    </source>
</evidence>
<dbReference type="AlphaFoldDB" id="A0A3D9BXW9"/>
<gene>
    <name evidence="9" type="ORF">DRV84_02105</name>
</gene>
<evidence type="ECO:0000256" key="3">
    <source>
        <dbReference type="ARBA" id="ARBA00023143"/>
    </source>
</evidence>
<comment type="subcellular location">
    <subcellularLocation>
        <location evidence="1 6">Bacterial flagellum basal body</location>
    </subcellularLocation>
</comment>
<dbReference type="InterPro" id="IPR010930">
    <property type="entry name" value="Flg_bb/hook_C_dom"/>
</dbReference>
<dbReference type="RefSeq" id="WP_115978149.1">
    <property type="nucleotide sequence ID" value="NZ_QOHR01000002.1"/>
</dbReference>
<keyword evidence="10" id="KW-1185">Reference proteome</keyword>
<name>A0A3D9BXW9_9RHOB</name>
<comment type="caution">
    <text evidence="9">The sequence shown here is derived from an EMBL/GenBank/DDBJ whole genome shotgun (WGS) entry which is preliminary data.</text>
</comment>
<dbReference type="PANTHER" id="PTHR30435">
    <property type="entry name" value="FLAGELLAR PROTEIN"/>
    <property type="match status" value="1"/>
</dbReference>
<keyword evidence="3 6" id="KW-0975">Bacterial flagellum</keyword>